<comment type="caution">
    <text evidence="2">The sequence shown here is derived from an EMBL/GenBank/DDBJ whole genome shotgun (WGS) entry which is preliminary data.</text>
</comment>
<evidence type="ECO:0000259" key="1">
    <source>
        <dbReference type="Pfam" id="PF03358"/>
    </source>
</evidence>
<evidence type="ECO:0000313" key="3">
    <source>
        <dbReference type="Proteomes" id="UP000034696"/>
    </source>
</evidence>
<dbReference type="InterPro" id="IPR050712">
    <property type="entry name" value="NAD(P)H-dep_reductase"/>
</dbReference>
<dbReference type="InterPro" id="IPR005025">
    <property type="entry name" value="FMN_Rdtase-like_dom"/>
</dbReference>
<dbReference type="GO" id="GO:0010181">
    <property type="term" value="F:FMN binding"/>
    <property type="evidence" value="ECO:0007669"/>
    <property type="project" value="TreeGrafter"/>
</dbReference>
<dbReference type="Proteomes" id="UP000034696">
    <property type="component" value="Unassembled WGS sequence"/>
</dbReference>
<dbReference type="AlphaFoldDB" id="A0A0G1M6D6"/>
<reference evidence="2 3" key="1">
    <citation type="journal article" date="2015" name="Nature">
        <title>rRNA introns, odd ribosomes, and small enigmatic genomes across a large radiation of phyla.</title>
        <authorList>
            <person name="Brown C.T."/>
            <person name="Hug L.A."/>
            <person name="Thomas B.C."/>
            <person name="Sharon I."/>
            <person name="Castelle C.J."/>
            <person name="Singh A."/>
            <person name="Wilkins M.J."/>
            <person name="Williams K.H."/>
            <person name="Banfield J.F."/>
        </authorList>
    </citation>
    <scope>NUCLEOTIDE SEQUENCE [LARGE SCALE GENOMIC DNA]</scope>
</reference>
<dbReference type="PANTHER" id="PTHR30543:SF21">
    <property type="entry name" value="NAD(P)H-DEPENDENT FMN REDUCTASE LOT6"/>
    <property type="match status" value="1"/>
</dbReference>
<proteinExistence type="predicted"/>
<accession>A0A0G1M6D6</accession>
<feature type="domain" description="NADPH-dependent FMN reductase-like" evidence="1">
    <location>
        <begin position="6"/>
        <end position="147"/>
    </location>
</feature>
<name>A0A0G1M6D6_9BACT</name>
<dbReference type="InterPro" id="IPR029039">
    <property type="entry name" value="Flavoprotein-like_sf"/>
</dbReference>
<dbReference type="Gene3D" id="3.40.50.360">
    <property type="match status" value="1"/>
</dbReference>
<dbReference type="GO" id="GO:0005829">
    <property type="term" value="C:cytosol"/>
    <property type="evidence" value="ECO:0007669"/>
    <property type="project" value="TreeGrafter"/>
</dbReference>
<organism evidence="2 3">
    <name type="scientific">Candidatus Giovannonibacteria bacterium GW2011_GWA2_45_21</name>
    <dbReference type="NCBI Taxonomy" id="1618649"/>
    <lineage>
        <taxon>Bacteria</taxon>
        <taxon>Candidatus Giovannoniibacteriota</taxon>
    </lineage>
</organism>
<protein>
    <recommendedName>
        <fullName evidence="1">NADPH-dependent FMN reductase-like domain-containing protein</fullName>
    </recommendedName>
</protein>
<sequence length="203" mass="23056">MDNTIKIKVIMGSTRQSRFSEKPAQWIFEEAKKLEGVKAELLDLRDYPMPFFDDPMSPSMAKGQYANEMVKKWAKKINDGDAFIVVTPEYNHGYSAVLKNALDVIYPEWNRKPVGFVSYGSALGARAVEQLRQVAVELQMAPIRNAIHIPVDIFFAAMMGKGPTGSEMFKPIREGMMGDRVQIFFDDLLWWAKALKTAREKNS</sequence>
<evidence type="ECO:0000313" key="2">
    <source>
        <dbReference type="EMBL" id="KKU03816.1"/>
    </source>
</evidence>
<dbReference type="PANTHER" id="PTHR30543">
    <property type="entry name" value="CHROMATE REDUCTASE"/>
    <property type="match status" value="1"/>
</dbReference>
<gene>
    <name evidence="2" type="ORF">UX06_C0033G0004</name>
</gene>
<dbReference type="Pfam" id="PF03358">
    <property type="entry name" value="FMN_red"/>
    <property type="match status" value="1"/>
</dbReference>
<dbReference type="SUPFAM" id="SSF52218">
    <property type="entry name" value="Flavoproteins"/>
    <property type="match status" value="1"/>
</dbReference>
<dbReference type="EMBL" id="LCKT01000033">
    <property type="protein sequence ID" value="KKU03816.1"/>
    <property type="molecule type" value="Genomic_DNA"/>
</dbReference>
<dbReference type="PATRIC" id="fig|1618649.3.peg.526"/>
<dbReference type="GO" id="GO:0016491">
    <property type="term" value="F:oxidoreductase activity"/>
    <property type="evidence" value="ECO:0007669"/>
    <property type="project" value="InterPro"/>
</dbReference>